<dbReference type="GO" id="GO:0052726">
    <property type="term" value="F:inositol-1,3,4-trisphosphate 5-kinase activity"/>
    <property type="evidence" value="ECO:0007669"/>
    <property type="project" value="InterPro"/>
</dbReference>
<dbReference type="Pfam" id="PF17927">
    <property type="entry name" value="Ins134_P3_kin_N"/>
    <property type="match status" value="1"/>
</dbReference>
<sequence length="338" mass="38486">MTTPTRFRIGYAFEPNKKNFITDAVVNESKQRGIDLIKIDTDKPLAEQGPFDCILQRLSNEIRIKQLEEYSSLNTDVLIIDPPSKIKVLHDRYSMLHCVEDMTKMNGQENEIGIPTFGIPKQVLVTDVDSLMNVNAEGGLKLRFPLIAKPEMVDGSMQSHELSLVYNLGALKKVHTPVVLQEFVNHGGVMLKVYVVGEYVKCVKRNSVPDISEEQLDFEKNPVPFSQVSNKPSQEHSDHMSNEETRIENAVMPPDSLVTCIAKGLREATGLNLMNFDLIRDSRISNHYLVLDINYAPGYEKMPSYDSVLTDFFCDLRKKKRKVKFYSLFRKFQMLCCG</sequence>
<feature type="binding site" evidence="11">
    <location>
        <position position="294"/>
    </location>
    <ligand>
        <name>Mg(2+)</name>
        <dbReference type="ChEBI" id="CHEBI:18420"/>
        <label>2</label>
    </ligand>
</feature>
<dbReference type="GO" id="GO:0005737">
    <property type="term" value="C:cytoplasm"/>
    <property type="evidence" value="ECO:0007669"/>
    <property type="project" value="TreeGrafter"/>
</dbReference>
<keyword evidence="5 9" id="KW-0547">Nucleotide-binding</keyword>
<feature type="binding site" evidence="10">
    <location>
        <position position="207"/>
    </location>
    <ligand>
        <name>ATP</name>
        <dbReference type="ChEBI" id="CHEBI:30616"/>
    </ligand>
</feature>
<proteinExistence type="inferred from homology"/>
<evidence type="ECO:0000256" key="1">
    <source>
        <dbReference type="ARBA" id="ARBA00009601"/>
    </source>
</evidence>
<feature type="binding site" evidence="10">
    <location>
        <position position="160"/>
    </location>
    <ligand>
        <name>1D-myo-inositol 1,3,4-trisphosphate</name>
        <dbReference type="ChEBI" id="CHEBI:58414"/>
    </ligand>
</feature>
<organism evidence="15 16">
    <name type="scientific">Papaver atlanticum</name>
    <dbReference type="NCBI Taxonomy" id="357466"/>
    <lineage>
        <taxon>Eukaryota</taxon>
        <taxon>Viridiplantae</taxon>
        <taxon>Streptophyta</taxon>
        <taxon>Embryophyta</taxon>
        <taxon>Tracheophyta</taxon>
        <taxon>Spermatophyta</taxon>
        <taxon>Magnoliopsida</taxon>
        <taxon>Ranunculales</taxon>
        <taxon>Papaveraceae</taxon>
        <taxon>Papaveroideae</taxon>
        <taxon>Papaver</taxon>
    </lineage>
</organism>
<keyword evidence="16" id="KW-1185">Reference proteome</keyword>
<evidence type="ECO:0000313" key="15">
    <source>
        <dbReference type="EMBL" id="KAI3952583.1"/>
    </source>
</evidence>
<dbReference type="EC" id="2.7.1.134" evidence="9"/>
<keyword evidence="7 9" id="KW-0067">ATP-binding</keyword>
<comment type="caution">
    <text evidence="15">The sequence shown here is derived from an EMBL/GenBank/DDBJ whole genome shotgun (WGS) entry which is preliminary data.</text>
</comment>
<keyword evidence="3 9" id="KW-0808">Transferase</keyword>
<dbReference type="EMBL" id="JAJJMB010002176">
    <property type="protein sequence ID" value="KAI3952583.1"/>
    <property type="molecule type" value="Genomic_DNA"/>
</dbReference>
<dbReference type="PANTHER" id="PTHR14217:SF40">
    <property type="entry name" value="INOSITOL-TETRAKISPHOSPHATE 1-KINASE 2"/>
    <property type="match status" value="1"/>
</dbReference>
<comment type="subunit">
    <text evidence="2 9">Monomer.</text>
</comment>
<dbReference type="InterPro" id="IPR008656">
    <property type="entry name" value="Inositol_tetrakis-P_1-kinase"/>
</dbReference>
<feature type="binding site" evidence="11">
    <location>
        <position position="292"/>
    </location>
    <ligand>
        <name>Mg(2+)</name>
        <dbReference type="ChEBI" id="CHEBI:18420"/>
        <label>1</label>
    </ligand>
</feature>
<comment type="catalytic activity">
    <reaction evidence="9">
        <text>1D-myo-inositol 3,4,5,6-tetrakisphosphate + ATP = 1D-myo-inositol 1,3,4,5,6-pentakisphosphate + ADP + H(+)</text>
        <dbReference type="Rhea" id="RHEA:12452"/>
        <dbReference type="ChEBI" id="CHEBI:15378"/>
        <dbReference type="ChEBI" id="CHEBI:30616"/>
        <dbReference type="ChEBI" id="CHEBI:57539"/>
        <dbReference type="ChEBI" id="CHEBI:57733"/>
        <dbReference type="ChEBI" id="CHEBI:456216"/>
        <dbReference type="EC" id="2.7.1.134"/>
    </reaction>
</comment>
<dbReference type="InterPro" id="IPR040464">
    <property type="entry name" value="InsP(3)kin_ATP-grasp"/>
</dbReference>
<dbReference type="PANTHER" id="PTHR14217">
    <property type="entry name" value="INOSITOL-TETRAKISPHOSPHATE 1-KINASE"/>
    <property type="match status" value="1"/>
</dbReference>
<dbReference type="GO" id="GO:0032957">
    <property type="term" value="P:inositol trisphosphate metabolic process"/>
    <property type="evidence" value="ECO:0007669"/>
    <property type="project" value="InterPro"/>
</dbReference>
<dbReference type="GO" id="GO:0047325">
    <property type="term" value="F:inositol-3,4,5,6-tetrakisphosphate 1-kinase activity"/>
    <property type="evidence" value="ECO:0007669"/>
    <property type="project" value="UniProtKB-EC"/>
</dbReference>
<dbReference type="SUPFAM" id="SSF56059">
    <property type="entry name" value="Glutathione synthetase ATP-binding domain-like"/>
    <property type="match status" value="1"/>
</dbReference>
<evidence type="ECO:0000256" key="6">
    <source>
        <dbReference type="ARBA" id="ARBA00022777"/>
    </source>
</evidence>
<feature type="binding site" evidence="10">
    <location>
        <position position="294"/>
    </location>
    <ligand>
        <name>1D-myo-inositol 1,3,4-trisphosphate</name>
        <dbReference type="ChEBI" id="CHEBI:58414"/>
    </ligand>
</feature>
<reference evidence="15" key="1">
    <citation type="submission" date="2022-04" db="EMBL/GenBank/DDBJ databases">
        <title>A functionally conserved STORR gene fusion in Papaver species that diverged 16.8 million years ago.</title>
        <authorList>
            <person name="Catania T."/>
        </authorList>
    </citation>
    <scope>NUCLEOTIDE SEQUENCE</scope>
    <source>
        <strain evidence="15">S-188037</strain>
    </source>
</reference>
<feature type="binding site" evidence="10">
    <location>
        <position position="149"/>
    </location>
    <ligand>
        <name>ATP</name>
        <dbReference type="ChEBI" id="CHEBI:30616"/>
    </ligand>
</feature>
<comment type="function">
    <text evidence="9">Kinase that can phosphorylate various inositol polyphosphate such as Ins(3,4,5,6)P4 or Ins(1,3,4)P3.</text>
</comment>
<evidence type="ECO:0000256" key="9">
    <source>
        <dbReference type="PIRNR" id="PIRNR038186"/>
    </source>
</evidence>
<feature type="binding site" evidence="10">
    <location>
        <position position="298"/>
    </location>
    <ligand>
        <name>1D-myo-inositol 1,3,4-trisphosphate</name>
        <dbReference type="ChEBI" id="CHEBI:58414"/>
    </ligand>
</feature>
<feature type="region of interest" description="Disordered" evidence="12">
    <location>
        <begin position="222"/>
        <end position="244"/>
    </location>
</feature>
<keyword evidence="6 9" id="KW-0418">Kinase</keyword>
<dbReference type="InterPro" id="IPR041429">
    <property type="entry name" value="ITPK1_N"/>
</dbReference>
<dbReference type="Gene3D" id="3.30.470.20">
    <property type="entry name" value="ATP-grasp fold, B domain"/>
    <property type="match status" value="1"/>
</dbReference>
<dbReference type="AlphaFoldDB" id="A0AAD4XV96"/>
<evidence type="ECO:0000259" key="13">
    <source>
        <dbReference type="Pfam" id="PF05770"/>
    </source>
</evidence>
<dbReference type="Pfam" id="PF05770">
    <property type="entry name" value="Ins134_P3_kin"/>
    <property type="match status" value="1"/>
</dbReference>
<feature type="binding site" evidence="11">
    <location>
        <position position="277"/>
    </location>
    <ligand>
        <name>Mg(2+)</name>
        <dbReference type="ChEBI" id="CHEBI:18420"/>
        <label>1</label>
    </ligand>
</feature>
<keyword evidence="4 9" id="KW-0479">Metal-binding</keyword>
<accession>A0AAD4XV96</accession>
<protein>
    <recommendedName>
        <fullName evidence="9">Inositol-tetrakisphosphate 1-kinase</fullName>
        <ecNumber evidence="9">2.7.1.134</ecNumber>
    </recommendedName>
</protein>
<feature type="domain" description="Inositol 1,3,4-trisphosphate 5/6-kinase ATP-grasp" evidence="13">
    <location>
        <begin position="116"/>
        <end position="314"/>
    </location>
</feature>
<feature type="binding site" evidence="10">
    <location>
        <position position="92"/>
    </location>
    <ligand>
        <name>ATP</name>
        <dbReference type="ChEBI" id="CHEBI:30616"/>
    </ligand>
</feature>
<evidence type="ECO:0000256" key="2">
    <source>
        <dbReference type="ARBA" id="ARBA00011245"/>
    </source>
</evidence>
<evidence type="ECO:0000256" key="5">
    <source>
        <dbReference type="ARBA" id="ARBA00022741"/>
    </source>
</evidence>
<evidence type="ECO:0000256" key="3">
    <source>
        <dbReference type="ARBA" id="ARBA00022679"/>
    </source>
</evidence>
<evidence type="ECO:0000256" key="10">
    <source>
        <dbReference type="PIRSR" id="PIRSR038186-1"/>
    </source>
</evidence>
<feature type="binding site" evidence="10">
    <location>
        <begin position="181"/>
        <end position="192"/>
    </location>
    <ligand>
        <name>ATP</name>
        <dbReference type="ChEBI" id="CHEBI:30616"/>
    </ligand>
</feature>
<evidence type="ECO:0000256" key="8">
    <source>
        <dbReference type="ARBA" id="ARBA00022842"/>
    </source>
</evidence>
<evidence type="ECO:0000256" key="7">
    <source>
        <dbReference type="ARBA" id="ARBA00022840"/>
    </source>
</evidence>
<feature type="binding site" evidence="10">
    <location>
        <position position="17"/>
    </location>
    <ligand>
        <name>1D-myo-inositol 1,3,4-trisphosphate</name>
        <dbReference type="ChEBI" id="CHEBI:58414"/>
    </ligand>
</feature>
<comment type="cofactor">
    <cofactor evidence="9 11">
        <name>Mg(2+)</name>
        <dbReference type="ChEBI" id="CHEBI:18420"/>
    </cofactor>
    <text evidence="9 11">Binds 2 magnesium ions per subunit.</text>
</comment>
<feature type="binding site" evidence="11">
    <location>
        <position position="292"/>
    </location>
    <ligand>
        <name>Mg(2+)</name>
        <dbReference type="ChEBI" id="CHEBI:18420"/>
        <label>2</label>
    </ligand>
</feature>
<evidence type="ECO:0000256" key="12">
    <source>
        <dbReference type="SAM" id="MobiDB-lite"/>
    </source>
</evidence>
<dbReference type="PIRSF" id="PIRSF038186">
    <property type="entry name" value="ITPK"/>
    <property type="match status" value="1"/>
</dbReference>
<evidence type="ECO:0000256" key="4">
    <source>
        <dbReference type="ARBA" id="ARBA00022723"/>
    </source>
</evidence>
<feature type="compositionally biased region" description="Basic and acidic residues" evidence="12">
    <location>
        <begin position="233"/>
        <end position="244"/>
    </location>
</feature>
<feature type="domain" description="Inositol-tetrakisphosphate 1-kinase N-terminal" evidence="14">
    <location>
        <begin position="8"/>
        <end position="86"/>
    </location>
</feature>
<evidence type="ECO:0000256" key="11">
    <source>
        <dbReference type="PIRSR" id="PIRSR038186-2"/>
    </source>
</evidence>
<dbReference type="Proteomes" id="UP001202328">
    <property type="component" value="Unassembled WGS sequence"/>
</dbReference>
<evidence type="ECO:0000313" key="16">
    <source>
        <dbReference type="Proteomes" id="UP001202328"/>
    </source>
</evidence>
<comment type="similarity">
    <text evidence="1 9">Belongs to the ITPK1 family.</text>
</comment>
<dbReference type="GO" id="GO:0052725">
    <property type="term" value="F:inositol-1,3,4-trisphosphate 6-kinase activity"/>
    <property type="evidence" value="ECO:0007669"/>
    <property type="project" value="InterPro"/>
</dbReference>
<name>A0AAD4XV96_9MAGN</name>
<dbReference type="GO" id="GO:0000287">
    <property type="term" value="F:magnesium ion binding"/>
    <property type="evidence" value="ECO:0007669"/>
    <property type="project" value="InterPro"/>
</dbReference>
<feature type="binding site" evidence="10">
    <location>
        <position position="192"/>
    </location>
    <ligand>
        <name>1D-myo-inositol 1,3,4-trisphosphate</name>
        <dbReference type="ChEBI" id="CHEBI:58414"/>
    </ligand>
</feature>
<gene>
    <name evidence="15" type="ORF">MKW98_015812</name>
</gene>
<keyword evidence="8 9" id="KW-0460">Magnesium</keyword>
<dbReference type="GO" id="GO:0005524">
    <property type="term" value="F:ATP binding"/>
    <property type="evidence" value="ECO:0007669"/>
    <property type="project" value="UniProtKB-KW"/>
</dbReference>
<evidence type="ECO:0000259" key="14">
    <source>
        <dbReference type="Pfam" id="PF17927"/>
    </source>
</evidence>